<organism evidence="2 3">
    <name type="scientific">Gordonia asplenii</name>
    <dbReference type="NCBI Taxonomy" id="2725283"/>
    <lineage>
        <taxon>Bacteria</taxon>
        <taxon>Bacillati</taxon>
        <taxon>Actinomycetota</taxon>
        <taxon>Actinomycetes</taxon>
        <taxon>Mycobacteriales</taxon>
        <taxon>Gordoniaceae</taxon>
        <taxon>Gordonia</taxon>
    </lineage>
</organism>
<keyword evidence="3" id="KW-1185">Reference proteome</keyword>
<protein>
    <submittedName>
        <fullName evidence="2">ABC transporter permease</fullName>
    </submittedName>
</protein>
<keyword evidence="1" id="KW-0812">Transmembrane</keyword>
<proteinExistence type="predicted"/>
<evidence type="ECO:0000313" key="3">
    <source>
        <dbReference type="Proteomes" id="UP000550729"/>
    </source>
</evidence>
<feature type="transmembrane region" description="Helical" evidence="1">
    <location>
        <begin position="131"/>
        <end position="152"/>
    </location>
</feature>
<sequence length="357" mass="39079">MTAIEEVRRLVSLANRFDSAQRGAPWNNLANLAAVVDEARAVVESDDLDGPDDPAFAAAHAARVATARAIVAMAENPPSADAPARKPPRIGNGHSVELQTIAARVWAGLLDLPRRMRGELRHVVAEKPHSILLRLVITLGISVGMVAFYEFSGWSNYTAAQLMLYLYSAMIGSVVCTNALCFEAGRTRLLLWSGERVWRILVVKNLTMIGLMSITGIPAIALLALGPSDLKLIPLIDQFLVMMFTWTGIANVLSVVSPLRQEPVSARLKDGTWLPYLVSFGVSYGVGLTVNLIIFWQLWARQAASNQITGGTWAAFVLVLMSAIVLWLLLTVFAAACIETQELRRAVDREMIVYRKT</sequence>
<evidence type="ECO:0000313" key="2">
    <source>
        <dbReference type="EMBL" id="NMO01996.1"/>
    </source>
</evidence>
<feature type="transmembrane region" description="Helical" evidence="1">
    <location>
        <begin position="164"/>
        <end position="185"/>
    </location>
</feature>
<accession>A0A848KTH3</accession>
<dbReference type="AlphaFoldDB" id="A0A848KTH3"/>
<feature type="transmembrane region" description="Helical" evidence="1">
    <location>
        <begin position="232"/>
        <end position="253"/>
    </location>
</feature>
<feature type="transmembrane region" description="Helical" evidence="1">
    <location>
        <begin position="206"/>
        <end position="226"/>
    </location>
</feature>
<gene>
    <name evidence="2" type="ORF">HH308_12315</name>
</gene>
<dbReference type="Proteomes" id="UP000550729">
    <property type="component" value="Unassembled WGS sequence"/>
</dbReference>
<evidence type="ECO:0000256" key="1">
    <source>
        <dbReference type="SAM" id="Phobius"/>
    </source>
</evidence>
<feature type="transmembrane region" description="Helical" evidence="1">
    <location>
        <begin position="274"/>
        <end position="299"/>
    </location>
</feature>
<feature type="transmembrane region" description="Helical" evidence="1">
    <location>
        <begin position="311"/>
        <end position="336"/>
    </location>
</feature>
<keyword evidence="1" id="KW-0472">Membrane</keyword>
<name>A0A848KTH3_9ACTN</name>
<comment type="caution">
    <text evidence="2">The sequence shown here is derived from an EMBL/GenBank/DDBJ whole genome shotgun (WGS) entry which is preliminary data.</text>
</comment>
<dbReference type="EMBL" id="JABBNB010000011">
    <property type="protein sequence ID" value="NMO01996.1"/>
    <property type="molecule type" value="Genomic_DNA"/>
</dbReference>
<dbReference type="RefSeq" id="WP_170194504.1">
    <property type="nucleotide sequence ID" value="NZ_JABBNB010000011.1"/>
</dbReference>
<reference evidence="2 3" key="1">
    <citation type="submission" date="2020-04" db="EMBL/GenBank/DDBJ databases">
        <title>Gordonia sp. nov. TBRC 11910.</title>
        <authorList>
            <person name="Suriyachadkun C."/>
        </authorList>
    </citation>
    <scope>NUCLEOTIDE SEQUENCE [LARGE SCALE GENOMIC DNA]</scope>
    <source>
        <strain evidence="2 3">TBRC 11910</strain>
    </source>
</reference>
<keyword evidence="1" id="KW-1133">Transmembrane helix</keyword>